<dbReference type="AlphaFoldDB" id="A0A378R5K3"/>
<accession>A0A378R5K3</accession>
<reference evidence="1 2" key="1">
    <citation type="submission" date="2018-06" db="EMBL/GenBank/DDBJ databases">
        <authorList>
            <consortium name="Pathogen Informatics"/>
            <person name="Doyle S."/>
        </authorList>
    </citation>
    <scope>NUCLEOTIDE SEQUENCE [LARGE SCALE GENOMIC DNA]</scope>
    <source>
        <strain evidence="1 2">NCTC10293</strain>
    </source>
</reference>
<dbReference type="Proteomes" id="UP000255279">
    <property type="component" value="Unassembled WGS sequence"/>
</dbReference>
<organism evidence="1 2">
    <name type="scientific">Moraxella caviae</name>
    <dbReference type="NCBI Taxonomy" id="34060"/>
    <lineage>
        <taxon>Bacteria</taxon>
        <taxon>Pseudomonadati</taxon>
        <taxon>Pseudomonadota</taxon>
        <taxon>Gammaproteobacteria</taxon>
        <taxon>Moraxellales</taxon>
        <taxon>Moraxellaceae</taxon>
        <taxon>Moraxella</taxon>
    </lineage>
</organism>
<dbReference type="EMBL" id="UGQE01000001">
    <property type="protein sequence ID" value="STZ10029.1"/>
    <property type="molecule type" value="Genomic_DNA"/>
</dbReference>
<evidence type="ECO:0000313" key="1">
    <source>
        <dbReference type="EMBL" id="STZ10029.1"/>
    </source>
</evidence>
<gene>
    <name evidence="1" type="ORF">NCTC10293_00351</name>
</gene>
<name>A0A378R5K3_9GAMM</name>
<protein>
    <submittedName>
        <fullName evidence="1">Uncharacterized protein</fullName>
    </submittedName>
</protein>
<proteinExistence type="predicted"/>
<sequence length="32" mass="3777">MFESGVADTSSVEKAKNKKFDQLMMFGWWCKF</sequence>
<evidence type="ECO:0000313" key="2">
    <source>
        <dbReference type="Proteomes" id="UP000255279"/>
    </source>
</evidence>